<dbReference type="PANTHER" id="PTHR34512:SF30">
    <property type="entry name" value="OUTER MEMBRANE PROTEIN ASSEMBLY FACTOR BAMB"/>
    <property type="match status" value="1"/>
</dbReference>
<dbReference type="SUPFAM" id="SSF50998">
    <property type="entry name" value="Quinoprotein alcohol dehydrogenase-like"/>
    <property type="match status" value="1"/>
</dbReference>
<sequence length="583" mass="60951">MSQPPPGQPPHGGFGPPQNQPPQGQPSQGQPPQGQPQGGFGAPQQPPPQGGFGAPQQQPPPGYGYPQQPPPPPGYGYPQQPPGPYAQPGPYGQAPYGTYPGAPGKPPGGRKRTALIAGAVAVALLLVGGTVYAVTRGGGDDDKPVAHPSDETRHSATASPSADTGDGKGDGRSDAEDLNAGRKPGEAKVLWYKSAPDAPGNGADAPGLWVTEKTAVKAAYKEVVGFRVADGTAAWAPIALPYEVCAVTKRADAGGRIVVAYMNGTTDRAKCNQLQQIDLDTGKKGWHAQVADGTGLFDSTRNIELTLAGKTLMVGRDMSGTAYDASTGKKLYDLKKYGSDCYPAGYAGDTGRLVQVASCGAGGAKERDEIRELDPATGRAKWTRAVTKGWRAERVFSLNPLVVYLTNSDKKAWNISTLDSRGRFTSEVKVDKKFAPGCGFVSLNRGLQNCQAVAADAKTLYLPTESTTGANEIVAIGLADGKEKWRVKSPIARQMVPVGLQGGNLIAYADAAYTQGGRVLSIPTGSGAHRPTTLLQNPDGAAKIENGFFDATTVWSGGRLFIATNRLSGQDDSEEKLMLAYGK</sequence>
<evidence type="ECO:0000256" key="1">
    <source>
        <dbReference type="SAM" id="MobiDB-lite"/>
    </source>
</evidence>
<reference evidence="2 3" key="1">
    <citation type="submission" date="2020-01" db="EMBL/GenBank/DDBJ databases">
        <title>Insect and environment-associated Actinomycetes.</title>
        <authorList>
            <person name="Currrie C."/>
            <person name="Chevrette M."/>
            <person name="Carlson C."/>
            <person name="Stubbendieck R."/>
            <person name="Wendt-Pienkowski E."/>
        </authorList>
    </citation>
    <scope>NUCLEOTIDE SEQUENCE [LARGE SCALE GENOMIC DNA]</scope>
    <source>
        <strain evidence="2 3">SID7754</strain>
    </source>
</reference>
<dbReference type="EMBL" id="JAAGMR010000321">
    <property type="protein sequence ID" value="NEB95489.1"/>
    <property type="molecule type" value="Genomic_DNA"/>
</dbReference>
<dbReference type="InterPro" id="IPR011047">
    <property type="entry name" value="Quinoprotein_ADH-like_sf"/>
</dbReference>
<feature type="compositionally biased region" description="Low complexity" evidence="1">
    <location>
        <begin position="88"/>
        <end position="102"/>
    </location>
</feature>
<evidence type="ECO:0000313" key="2">
    <source>
        <dbReference type="EMBL" id="NEB95489.1"/>
    </source>
</evidence>
<feature type="region of interest" description="Disordered" evidence="1">
    <location>
        <begin position="1"/>
        <end position="111"/>
    </location>
</feature>
<accession>A0A7K3R004</accession>
<feature type="region of interest" description="Disordered" evidence="1">
    <location>
        <begin position="136"/>
        <end position="184"/>
    </location>
</feature>
<dbReference type="PANTHER" id="PTHR34512">
    <property type="entry name" value="CELL SURFACE PROTEIN"/>
    <property type="match status" value="1"/>
</dbReference>
<dbReference type="AlphaFoldDB" id="A0A7K3R004"/>
<proteinExistence type="predicted"/>
<feature type="compositionally biased region" description="Basic and acidic residues" evidence="1">
    <location>
        <begin position="165"/>
        <end position="184"/>
    </location>
</feature>
<name>A0A7K3R004_9ACTN</name>
<gene>
    <name evidence="2" type="ORF">G3I21_28080</name>
</gene>
<organism evidence="2 3">
    <name type="scientific">Streptomyces bauhiniae</name>
    <dbReference type="NCBI Taxonomy" id="2340725"/>
    <lineage>
        <taxon>Bacteria</taxon>
        <taxon>Bacillati</taxon>
        <taxon>Actinomycetota</taxon>
        <taxon>Actinomycetes</taxon>
        <taxon>Kitasatosporales</taxon>
        <taxon>Streptomycetaceae</taxon>
        <taxon>Streptomyces</taxon>
    </lineage>
</organism>
<dbReference type="Proteomes" id="UP000470520">
    <property type="component" value="Unassembled WGS sequence"/>
</dbReference>
<feature type="compositionally biased region" description="Pro residues" evidence="1">
    <location>
        <begin position="57"/>
        <end position="87"/>
    </location>
</feature>
<comment type="caution">
    <text evidence="2">The sequence shown here is derived from an EMBL/GenBank/DDBJ whole genome shotgun (WGS) entry which is preliminary data.</text>
</comment>
<feature type="compositionally biased region" description="Basic and acidic residues" evidence="1">
    <location>
        <begin position="138"/>
        <end position="154"/>
    </location>
</feature>
<evidence type="ECO:0000313" key="3">
    <source>
        <dbReference type="Proteomes" id="UP000470520"/>
    </source>
</evidence>
<protein>
    <submittedName>
        <fullName evidence="2">PQQ-binding-like beta-propeller repeat protein</fullName>
    </submittedName>
</protein>
<dbReference type="RefSeq" id="WP_164194358.1">
    <property type="nucleotide sequence ID" value="NZ_JAAGMR010000321.1"/>
</dbReference>